<dbReference type="PANTHER" id="PTHR42870">
    <property type="entry name" value="ACETYL-COA C-ACETYLTRANSFERASE"/>
    <property type="match status" value="1"/>
</dbReference>
<dbReference type="RefSeq" id="WP_208096971.1">
    <property type="nucleotide sequence ID" value="NZ_JAGDYM010000005.1"/>
</dbReference>
<dbReference type="PANTHER" id="PTHR42870:SF1">
    <property type="entry name" value="NON-SPECIFIC LIPID-TRANSFER PROTEIN-LIKE 2"/>
    <property type="match status" value="1"/>
</dbReference>
<organism evidence="2 3">
    <name type="scientific">Leucobacter weissii</name>
    <dbReference type="NCBI Taxonomy" id="1983706"/>
    <lineage>
        <taxon>Bacteria</taxon>
        <taxon>Bacillati</taxon>
        <taxon>Actinomycetota</taxon>
        <taxon>Actinomycetes</taxon>
        <taxon>Micrococcales</taxon>
        <taxon>Microbacteriaceae</taxon>
        <taxon>Leucobacter</taxon>
    </lineage>
</organism>
<protein>
    <recommendedName>
        <fullName evidence="1">Thiolase C-terminal domain-containing protein</fullName>
    </recommendedName>
</protein>
<gene>
    <name evidence="2" type="ORF">J4H92_05565</name>
</gene>
<evidence type="ECO:0000313" key="3">
    <source>
        <dbReference type="Proteomes" id="UP000664382"/>
    </source>
</evidence>
<sequence length="377" mass="39583">MIDNTQRRVAIANSAQSLLSPRHSNRQHVDLISEAVAGALLGTGVRIDDIDFVIDSGSDFLDGRSISNCGFLGAMGAHHKEESRVEEDGLWALGYAADKIAGGSASIGLVIAYSKPSESSIDNFWTGLLDPFVQRPVGLDHRSAAGLTARQYLAAAELQAADLRAVSERSWLGAARNPRVEADSPPDDDAFWRDPVATPLSASDLARPVDGAVAVLVTSADVADTVSEAPVWLTGHGSAIDQHFLASREQTALPAARAAAQSALRMSGGTRAGDYDLVELSASSTVGELMVLEALGFAEQYRGIELYRSPGAASINPSGGALPADPIMATGLVRAHEAASRLAQKPGFLEGKARRAMVHGAGGFAMQNHCVFTMEVD</sequence>
<dbReference type="EMBL" id="JAGDYM010000005">
    <property type="protein sequence ID" value="MBO1901414.1"/>
    <property type="molecule type" value="Genomic_DNA"/>
</dbReference>
<dbReference type="InterPro" id="IPR055140">
    <property type="entry name" value="Thiolase_C_2"/>
</dbReference>
<dbReference type="InterPro" id="IPR016039">
    <property type="entry name" value="Thiolase-like"/>
</dbReference>
<dbReference type="Proteomes" id="UP000664382">
    <property type="component" value="Unassembled WGS sequence"/>
</dbReference>
<accession>A0A939MQZ4</accession>
<proteinExistence type="predicted"/>
<evidence type="ECO:0000313" key="2">
    <source>
        <dbReference type="EMBL" id="MBO1901414.1"/>
    </source>
</evidence>
<dbReference type="Pfam" id="PF22691">
    <property type="entry name" value="Thiolase_C_1"/>
    <property type="match status" value="1"/>
</dbReference>
<keyword evidence="3" id="KW-1185">Reference proteome</keyword>
<dbReference type="AlphaFoldDB" id="A0A939MQZ4"/>
<dbReference type="Gene3D" id="3.40.47.10">
    <property type="match status" value="1"/>
</dbReference>
<name>A0A939MQZ4_9MICO</name>
<evidence type="ECO:0000259" key="1">
    <source>
        <dbReference type="Pfam" id="PF22691"/>
    </source>
</evidence>
<dbReference type="GO" id="GO:0016746">
    <property type="term" value="F:acyltransferase activity"/>
    <property type="evidence" value="ECO:0007669"/>
    <property type="project" value="InterPro"/>
</dbReference>
<dbReference type="SUPFAM" id="SSF53901">
    <property type="entry name" value="Thiolase-like"/>
    <property type="match status" value="2"/>
</dbReference>
<feature type="domain" description="Thiolase C-terminal" evidence="1">
    <location>
        <begin position="237"/>
        <end position="370"/>
    </location>
</feature>
<comment type="caution">
    <text evidence="2">The sequence shown here is derived from an EMBL/GenBank/DDBJ whole genome shotgun (WGS) entry which is preliminary data.</text>
</comment>
<reference evidence="2" key="1">
    <citation type="submission" date="2021-03" db="EMBL/GenBank/DDBJ databases">
        <title>Leucobacter chromiisoli sp. nov., isolated from chromium-containing soil of chemical plant.</title>
        <authorList>
            <person name="Xu Z."/>
        </authorList>
    </citation>
    <scope>NUCLEOTIDE SEQUENCE</scope>
    <source>
        <strain evidence="2">S27</strain>
    </source>
</reference>